<feature type="compositionally biased region" description="Low complexity" evidence="1">
    <location>
        <begin position="97"/>
        <end position="110"/>
    </location>
</feature>
<name>A0A836BTW9_9CHLO</name>
<feature type="region of interest" description="Disordered" evidence="1">
    <location>
        <begin position="77"/>
        <end position="142"/>
    </location>
</feature>
<dbReference type="EMBL" id="JAEHOE010000099">
    <property type="protein sequence ID" value="KAG2487284.1"/>
    <property type="molecule type" value="Genomic_DNA"/>
</dbReference>
<gene>
    <name evidence="2" type="ORF">HYH03_014125</name>
</gene>
<keyword evidence="3" id="KW-1185">Reference proteome</keyword>
<organism evidence="2 3">
    <name type="scientific">Edaphochlamys debaryana</name>
    <dbReference type="NCBI Taxonomy" id="47281"/>
    <lineage>
        <taxon>Eukaryota</taxon>
        <taxon>Viridiplantae</taxon>
        <taxon>Chlorophyta</taxon>
        <taxon>core chlorophytes</taxon>
        <taxon>Chlorophyceae</taxon>
        <taxon>CS clade</taxon>
        <taxon>Chlamydomonadales</taxon>
        <taxon>Chlamydomonadales incertae sedis</taxon>
        <taxon>Edaphochlamys</taxon>
    </lineage>
</organism>
<feature type="compositionally biased region" description="Basic residues" evidence="1">
    <location>
        <begin position="125"/>
        <end position="136"/>
    </location>
</feature>
<sequence length="311" mass="32000">MPAGNVQPPGPVVVKHVQHAEQACAVPRTVPSLARYSPQSRNALEPYDVQVCGPGTPHEEQHSGEFLQKILSGRYPLQTPPCAADNAPPPPPPPSCSSPAVVSPLSSAKPTLSGKAQALQGLSKARTKVSKPRRKAAPAAQPSSATYATALLLPLCDRPRVAANTNVYIAQPSTPVSADAESLFAATATGGGDWPQAVATWDQGTLSAGSSCGCSYPAASILTAPSPAAASATSSAESTGFTLDDVYTGACCPPGTACLPLPSVPLAGISAAQAEAEAREVELRDQHWVRMLADFKPEVPLGLETGVEWGW</sequence>
<protein>
    <submittedName>
        <fullName evidence="2">Uncharacterized protein</fullName>
    </submittedName>
</protein>
<feature type="compositionally biased region" description="Pro residues" evidence="1">
    <location>
        <begin position="87"/>
        <end position="96"/>
    </location>
</feature>
<dbReference type="Proteomes" id="UP000612055">
    <property type="component" value="Unassembled WGS sequence"/>
</dbReference>
<dbReference type="AlphaFoldDB" id="A0A836BTW9"/>
<evidence type="ECO:0000313" key="3">
    <source>
        <dbReference type="Proteomes" id="UP000612055"/>
    </source>
</evidence>
<evidence type="ECO:0000256" key="1">
    <source>
        <dbReference type="SAM" id="MobiDB-lite"/>
    </source>
</evidence>
<comment type="caution">
    <text evidence="2">The sequence shown here is derived from an EMBL/GenBank/DDBJ whole genome shotgun (WGS) entry which is preliminary data.</text>
</comment>
<accession>A0A836BTW9</accession>
<proteinExistence type="predicted"/>
<evidence type="ECO:0000313" key="2">
    <source>
        <dbReference type="EMBL" id="KAG2487284.1"/>
    </source>
</evidence>
<reference evidence="2" key="1">
    <citation type="journal article" date="2020" name="bioRxiv">
        <title>Comparative genomics of Chlamydomonas.</title>
        <authorList>
            <person name="Craig R.J."/>
            <person name="Hasan A.R."/>
            <person name="Ness R.W."/>
            <person name="Keightley P.D."/>
        </authorList>
    </citation>
    <scope>NUCLEOTIDE SEQUENCE</scope>
    <source>
        <strain evidence="2">CCAP 11/70</strain>
    </source>
</reference>